<dbReference type="AlphaFoldDB" id="A0A7I4Z269"/>
<dbReference type="InterPro" id="IPR027417">
    <property type="entry name" value="P-loop_NTPase"/>
</dbReference>
<evidence type="ECO:0000256" key="1">
    <source>
        <dbReference type="SAM" id="MobiDB-lite"/>
    </source>
</evidence>
<dbReference type="Gene3D" id="3.40.50.300">
    <property type="entry name" value="P-loop containing nucleotide triphosphate hydrolases"/>
    <property type="match status" value="1"/>
</dbReference>
<protein>
    <submittedName>
        <fullName evidence="4">AAA_12 domain-containing protein</fullName>
    </submittedName>
</protein>
<organism evidence="3 4">
    <name type="scientific">Haemonchus contortus</name>
    <name type="common">Barber pole worm</name>
    <dbReference type="NCBI Taxonomy" id="6289"/>
    <lineage>
        <taxon>Eukaryota</taxon>
        <taxon>Metazoa</taxon>
        <taxon>Ecdysozoa</taxon>
        <taxon>Nematoda</taxon>
        <taxon>Chromadorea</taxon>
        <taxon>Rhabditida</taxon>
        <taxon>Rhabditina</taxon>
        <taxon>Rhabditomorpha</taxon>
        <taxon>Strongyloidea</taxon>
        <taxon>Trichostrongylidae</taxon>
        <taxon>Haemonchus</taxon>
    </lineage>
</organism>
<name>A0A7I4Z269_HAECO</name>
<dbReference type="OrthoDB" id="5851052at2759"/>
<accession>A0A7I4Z269</accession>
<dbReference type="InterPro" id="IPR041679">
    <property type="entry name" value="DNA2/NAM7-like_C"/>
</dbReference>
<evidence type="ECO:0000313" key="3">
    <source>
        <dbReference type="Proteomes" id="UP000025227"/>
    </source>
</evidence>
<dbReference type="WBParaSite" id="HCON_00177080-00001">
    <property type="protein sequence ID" value="HCON_00177080-00001"/>
    <property type="gene ID" value="HCON_00177080"/>
</dbReference>
<dbReference type="Pfam" id="PF13087">
    <property type="entry name" value="AAA_12"/>
    <property type="match status" value="1"/>
</dbReference>
<keyword evidence="3" id="KW-1185">Reference proteome</keyword>
<reference evidence="4" key="1">
    <citation type="submission" date="2020-12" db="UniProtKB">
        <authorList>
            <consortium name="WormBaseParasite"/>
        </authorList>
    </citation>
    <scope>IDENTIFICATION</scope>
    <source>
        <strain evidence="4">MHco3</strain>
    </source>
</reference>
<sequence>MRFPAPNIPFMFVDVKGESAQAPTRYICVITFYREQYRQIKPTLDSLNVELTTVDSVQGREKEGGAATEKNFNGESATTRHRERRPQAFHLIGAKPWTPRLYSP</sequence>
<evidence type="ECO:0000313" key="4">
    <source>
        <dbReference type="WBParaSite" id="HCON_00177080-00001"/>
    </source>
</evidence>
<feature type="region of interest" description="Disordered" evidence="1">
    <location>
        <begin position="58"/>
        <end position="89"/>
    </location>
</feature>
<proteinExistence type="predicted"/>
<evidence type="ECO:0000259" key="2">
    <source>
        <dbReference type="Pfam" id="PF13087"/>
    </source>
</evidence>
<feature type="domain" description="DNA2/NAM7 helicase-like C-terminal" evidence="2">
    <location>
        <begin position="22"/>
        <end position="63"/>
    </location>
</feature>
<dbReference type="Proteomes" id="UP000025227">
    <property type="component" value="Unplaced"/>
</dbReference>